<accession>A0ABQ2LEP6</accession>
<comment type="caution">
    <text evidence="3">The sequence shown here is derived from an EMBL/GenBank/DDBJ whole genome shotgun (WGS) entry which is preliminary data.</text>
</comment>
<feature type="chain" id="PRO_5047478572" description="Peptidase M23" evidence="2">
    <location>
        <begin position="24"/>
        <end position="59"/>
    </location>
</feature>
<gene>
    <name evidence="3" type="ORF">GCM10007972_20530</name>
</gene>
<feature type="transmembrane region" description="Helical" evidence="1">
    <location>
        <begin position="33"/>
        <end position="54"/>
    </location>
</feature>
<feature type="signal peptide" evidence="2">
    <location>
        <begin position="1"/>
        <end position="23"/>
    </location>
</feature>
<keyword evidence="1" id="KW-0812">Transmembrane</keyword>
<organism evidence="3 4">
    <name type="scientific">Iodidimonas muriae</name>
    <dbReference type="NCBI Taxonomy" id="261467"/>
    <lineage>
        <taxon>Bacteria</taxon>
        <taxon>Pseudomonadati</taxon>
        <taxon>Pseudomonadota</taxon>
        <taxon>Alphaproteobacteria</taxon>
        <taxon>Iodidimonadales</taxon>
        <taxon>Iodidimonadaceae</taxon>
        <taxon>Iodidimonas</taxon>
    </lineage>
</organism>
<evidence type="ECO:0000256" key="1">
    <source>
        <dbReference type="SAM" id="Phobius"/>
    </source>
</evidence>
<keyword evidence="1" id="KW-0472">Membrane</keyword>
<keyword evidence="1" id="KW-1133">Transmembrane helix</keyword>
<dbReference type="RefSeq" id="WP_229773669.1">
    <property type="nucleotide sequence ID" value="NZ_BMOV01000007.1"/>
</dbReference>
<proteinExistence type="predicted"/>
<keyword evidence="2" id="KW-0732">Signal</keyword>
<sequence>MKHRLMYKSAALPFIAWGSTAFAHDGAHMHPHGIDLLWILVGAGICAFLAAAGYKRMRK</sequence>
<keyword evidence="4" id="KW-1185">Reference proteome</keyword>
<dbReference type="Proteomes" id="UP000602381">
    <property type="component" value="Unassembled WGS sequence"/>
</dbReference>
<dbReference type="EMBL" id="BMOV01000007">
    <property type="protein sequence ID" value="GGO13878.1"/>
    <property type="molecule type" value="Genomic_DNA"/>
</dbReference>
<name>A0ABQ2LEP6_9PROT</name>
<evidence type="ECO:0000313" key="3">
    <source>
        <dbReference type="EMBL" id="GGO13878.1"/>
    </source>
</evidence>
<reference evidence="4" key="1">
    <citation type="journal article" date="2019" name="Int. J. Syst. Evol. Microbiol.">
        <title>The Global Catalogue of Microorganisms (GCM) 10K type strain sequencing project: providing services to taxonomists for standard genome sequencing and annotation.</title>
        <authorList>
            <consortium name="The Broad Institute Genomics Platform"/>
            <consortium name="The Broad Institute Genome Sequencing Center for Infectious Disease"/>
            <person name="Wu L."/>
            <person name="Ma J."/>
        </authorList>
    </citation>
    <scope>NUCLEOTIDE SEQUENCE [LARGE SCALE GENOMIC DNA]</scope>
    <source>
        <strain evidence="4">JCM 17843</strain>
    </source>
</reference>
<evidence type="ECO:0000256" key="2">
    <source>
        <dbReference type="SAM" id="SignalP"/>
    </source>
</evidence>
<protein>
    <recommendedName>
        <fullName evidence="5">Peptidase M23</fullName>
    </recommendedName>
</protein>
<evidence type="ECO:0008006" key="5">
    <source>
        <dbReference type="Google" id="ProtNLM"/>
    </source>
</evidence>
<evidence type="ECO:0000313" key="4">
    <source>
        <dbReference type="Proteomes" id="UP000602381"/>
    </source>
</evidence>